<dbReference type="InterPro" id="IPR054613">
    <property type="entry name" value="Peptidase_S78_dom"/>
</dbReference>
<gene>
    <name evidence="5" type="ORF">NJQ99_12755</name>
</gene>
<name>A0A9J6PAZ6_9PROT</name>
<dbReference type="EMBL" id="JAMZFT010000003">
    <property type="protein sequence ID" value="MCP1337284.1"/>
    <property type="molecule type" value="Genomic_DNA"/>
</dbReference>
<comment type="caution">
    <text evidence="5">The sequence shown here is derived from an EMBL/GenBank/DDBJ whole genome shotgun (WGS) entry which is preliminary data.</text>
</comment>
<dbReference type="Proteomes" id="UP001055804">
    <property type="component" value="Unassembled WGS sequence"/>
</dbReference>
<evidence type="ECO:0000256" key="2">
    <source>
        <dbReference type="ARBA" id="ARBA00022670"/>
    </source>
</evidence>
<proteinExistence type="predicted"/>
<dbReference type="SUPFAM" id="SSF50789">
    <property type="entry name" value="Herpes virus serine proteinase, assemblin"/>
    <property type="match status" value="1"/>
</dbReference>
<evidence type="ECO:0000256" key="1">
    <source>
        <dbReference type="ARBA" id="ARBA00022612"/>
    </source>
</evidence>
<dbReference type="AlphaFoldDB" id="A0A9J6PAZ6"/>
<protein>
    <submittedName>
        <fullName evidence="5">HK97 family phage prohead protease</fullName>
    </submittedName>
</protein>
<reference evidence="5" key="1">
    <citation type="submission" date="2022-06" db="EMBL/GenBank/DDBJ databases">
        <title>Isolation and Genomics of Futiania mangrovii gen. nov., sp. nov., a Rare and Metabolically-versatile member in the Class Alphaproteobacteria.</title>
        <authorList>
            <person name="Liu L."/>
            <person name="Huang W.-C."/>
            <person name="Pan J."/>
            <person name="Li J."/>
            <person name="Huang Y."/>
            <person name="Du H."/>
            <person name="Liu Y."/>
            <person name="Li M."/>
        </authorList>
    </citation>
    <scope>NUCLEOTIDE SEQUENCE</scope>
    <source>
        <strain evidence="5">FT118</strain>
    </source>
</reference>
<evidence type="ECO:0000313" key="5">
    <source>
        <dbReference type="EMBL" id="MCP1337284.1"/>
    </source>
</evidence>
<dbReference type="GO" id="GO:0008233">
    <property type="term" value="F:peptidase activity"/>
    <property type="evidence" value="ECO:0007669"/>
    <property type="project" value="UniProtKB-KW"/>
</dbReference>
<organism evidence="5 6">
    <name type="scientific">Futiania mangrovi</name>
    <dbReference type="NCBI Taxonomy" id="2959716"/>
    <lineage>
        <taxon>Bacteria</taxon>
        <taxon>Pseudomonadati</taxon>
        <taxon>Pseudomonadota</taxon>
        <taxon>Alphaproteobacteria</taxon>
        <taxon>Futianiales</taxon>
        <taxon>Futianiaceae</taxon>
        <taxon>Futiania</taxon>
    </lineage>
</organism>
<keyword evidence="1" id="KW-1188">Viral release from host cell</keyword>
<dbReference type="Pfam" id="PF04586">
    <property type="entry name" value="Peptidase_S78"/>
    <property type="match status" value="1"/>
</dbReference>
<accession>A0A9J6PAZ6</accession>
<keyword evidence="3" id="KW-0378">Hydrolase</keyword>
<dbReference type="RefSeq" id="WP_269333253.1">
    <property type="nucleotide sequence ID" value="NZ_JAMZFT010000003.1"/>
</dbReference>
<sequence>MLETKFTRIDAGCLADGVISGHASLFDVADDSGDVVAPGAFAASLARRPAQAIRFLWQHDPGEPIGVWEELVEDGRGLRVRGRLVGGVPRAASAAALLSAGALDGLSIGFRTAQSARLPGGGRRLLEIDLWEISLVTFPMLPGARAQPLWPPFPPAPPPAVPAADDSDGLADALRGAASRFA</sequence>
<evidence type="ECO:0000256" key="3">
    <source>
        <dbReference type="ARBA" id="ARBA00022801"/>
    </source>
</evidence>
<keyword evidence="2 5" id="KW-0645">Protease</keyword>
<evidence type="ECO:0000259" key="4">
    <source>
        <dbReference type="Pfam" id="PF04586"/>
    </source>
</evidence>
<dbReference type="InterPro" id="IPR006433">
    <property type="entry name" value="Prohead_protease"/>
</dbReference>
<feature type="domain" description="Prohead serine protease" evidence="4">
    <location>
        <begin position="18"/>
        <end position="147"/>
    </location>
</feature>
<dbReference type="GO" id="GO:0006508">
    <property type="term" value="P:proteolysis"/>
    <property type="evidence" value="ECO:0007669"/>
    <property type="project" value="UniProtKB-KW"/>
</dbReference>
<keyword evidence="6" id="KW-1185">Reference proteome</keyword>
<evidence type="ECO:0000313" key="6">
    <source>
        <dbReference type="Proteomes" id="UP001055804"/>
    </source>
</evidence>
<dbReference type="NCBIfam" id="TIGR01543">
    <property type="entry name" value="proheadase_HK97"/>
    <property type="match status" value="1"/>
</dbReference>